<organism evidence="1">
    <name type="scientific">Madurella mycetomatis</name>
    <dbReference type="NCBI Taxonomy" id="100816"/>
    <lineage>
        <taxon>Eukaryota</taxon>
        <taxon>Fungi</taxon>
        <taxon>Dikarya</taxon>
        <taxon>Ascomycota</taxon>
        <taxon>Pezizomycotina</taxon>
        <taxon>Sordariomycetes</taxon>
        <taxon>Sordariomycetidae</taxon>
        <taxon>Sordariales</taxon>
        <taxon>Sordariales incertae sedis</taxon>
        <taxon>Madurella</taxon>
    </lineage>
</organism>
<protein>
    <submittedName>
        <fullName evidence="1">Uncharacterized protein</fullName>
    </submittedName>
</protein>
<accession>J3JRF3</accession>
<reference evidence="1" key="1">
    <citation type="submission" date="2011-11" db="EMBL/GenBank/DDBJ databases">
        <authorList>
            <person name="van de Sande W.J."/>
        </authorList>
    </citation>
    <scope>NUCLEOTIDE SEQUENCE</scope>
</reference>
<geneLocation type="mitochondrion" evidence="1"/>
<evidence type="ECO:0000313" key="1">
    <source>
        <dbReference type="EMBL" id="AEY94403.1"/>
    </source>
</evidence>
<dbReference type="RefSeq" id="YP_006576204.1">
    <property type="nucleotide sequence ID" value="NC_018359.1"/>
</dbReference>
<sequence>MPVEGALVTATVATTSLIGRLTTPLCIAVVVIAVYLSSGIFSPEQVGNVEELNNLFTTLTNQYNTLVPQFNEIESSLRNTISEIKSNNLTSEDYSKVLTLYDTATNYGNNLKDLFDRLGYILRNLNAMRGSNPNPDLDRLYNITESLNTEVLNTLAPIMTKLGELESILQELNPNFHPYPFRR</sequence>
<proteinExistence type="predicted"/>
<name>J3JRF3_9PEZI</name>
<keyword evidence="1" id="KW-0496">Mitochondrion</keyword>
<dbReference type="EMBL" id="JQ015302">
    <property type="protein sequence ID" value="AEY94403.1"/>
    <property type="molecule type" value="Genomic_DNA"/>
</dbReference>
<dbReference type="AlphaFoldDB" id="J3JRF3"/>
<gene>
    <name evidence="1" type="primary">x1</name>
</gene>
<reference evidence="1" key="2">
    <citation type="journal article" date="2012" name="PLoS ONE">
        <title>Phylogenetic Analysis of the Complete Mitochondrial Genome of Madurella mycetomatis Confirms Its Taxonomic Position within the Order Sordariales.</title>
        <authorList>
            <person name="van de Sande W.W."/>
        </authorList>
    </citation>
    <scope>NUCLEOTIDE SEQUENCE</scope>
</reference>
<dbReference type="GeneID" id="13435457"/>